<dbReference type="Proteomes" id="UP001145742">
    <property type="component" value="Unassembled WGS sequence"/>
</dbReference>
<organism evidence="1 2">
    <name type="scientific">Willisornis vidua</name>
    <name type="common">Xingu scale-backed antbird</name>
    <dbReference type="NCBI Taxonomy" id="1566151"/>
    <lineage>
        <taxon>Eukaryota</taxon>
        <taxon>Metazoa</taxon>
        <taxon>Chordata</taxon>
        <taxon>Craniata</taxon>
        <taxon>Vertebrata</taxon>
        <taxon>Euteleostomi</taxon>
        <taxon>Archelosauria</taxon>
        <taxon>Archosauria</taxon>
        <taxon>Dinosauria</taxon>
        <taxon>Saurischia</taxon>
        <taxon>Theropoda</taxon>
        <taxon>Coelurosauria</taxon>
        <taxon>Aves</taxon>
        <taxon>Neognathae</taxon>
        <taxon>Neoaves</taxon>
        <taxon>Telluraves</taxon>
        <taxon>Australaves</taxon>
        <taxon>Passeriformes</taxon>
        <taxon>Thamnophilidae</taxon>
        <taxon>Willisornis</taxon>
    </lineage>
</organism>
<keyword evidence="2" id="KW-1185">Reference proteome</keyword>
<evidence type="ECO:0000313" key="1">
    <source>
        <dbReference type="EMBL" id="KAJ7417796.1"/>
    </source>
</evidence>
<evidence type="ECO:0000313" key="2">
    <source>
        <dbReference type="Proteomes" id="UP001145742"/>
    </source>
</evidence>
<proteinExistence type="predicted"/>
<protein>
    <submittedName>
        <fullName evidence="1">Rna-directed dna polymerase from mobile element jockey-like</fullName>
    </submittedName>
</protein>
<reference evidence="1" key="1">
    <citation type="submission" date="2019-10" db="EMBL/GenBank/DDBJ databases">
        <authorList>
            <person name="Soares A.E.R."/>
            <person name="Aleixo A."/>
            <person name="Schneider P."/>
            <person name="Miyaki C.Y."/>
            <person name="Schneider M.P."/>
            <person name="Mello C."/>
            <person name="Vasconcelos A.T.R."/>
        </authorList>
    </citation>
    <scope>NUCLEOTIDE SEQUENCE</scope>
    <source>
        <tissue evidence="1">Muscle</tissue>
    </source>
</reference>
<gene>
    <name evidence="1" type="ORF">WISP_62487</name>
</gene>
<sequence>MVNKEVIDESQHGFSESKLCLMNLVAFYDVTSVVDERRATKIIYLDLCKAFDTVLREPLSLKWRDMDLLDGPLGRKEIGCMITLRVVVSPSGDQ</sequence>
<accession>A0ABQ9DFY2</accession>
<comment type="caution">
    <text evidence="1">The sequence shown here is derived from an EMBL/GenBank/DDBJ whole genome shotgun (WGS) entry which is preliminary data.</text>
</comment>
<dbReference type="EMBL" id="WHWB01033733">
    <property type="protein sequence ID" value="KAJ7417796.1"/>
    <property type="molecule type" value="Genomic_DNA"/>
</dbReference>
<name>A0ABQ9DFY2_9PASS</name>